<dbReference type="KEGG" id="ifn:GM661_06430"/>
<dbReference type="Pfam" id="PF00359">
    <property type="entry name" value="PTS_EIIA_2"/>
    <property type="match status" value="1"/>
</dbReference>
<evidence type="ECO:0000259" key="1">
    <source>
        <dbReference type="PROSITE" id="PS51094"/>
    </source>
</evidence>
<feature type="domain" description="PTS EIIA type-2" evidence="1">
    <location>
        <begin position="4"/>
        <end position="151"/>
    </location>
</feature>
<dbReference type="Gene3D" id="3.40.930.10">
    <property type="entry name" value="Mannitol-specific EII, Chain A"/>
    <property type="match status" value="1"/>
</dbReference>
<dbReference type="AlphaFoldDB" id="A0A8A7K7E6"/>
<dbReference type="Proteomes" id="UP000665020">
    <property type="component" value="Chromosome"/>
</dbReference>
<dbReference type="SUPFAM" id="SSF55804">
    <property type="entry name" value="Phoshotransferase/anion transport protein"/>
    <property type="match status" value="1"/>
</dbReference>
<keyword evidence="2" id="KW-0813">Transport</keyword>
<gene>
    <name evidence="2" type="ORF">GM661_06430</name>
</gene>
<proteinExistence type="predicted"/>
<protein>
    <submittedName>
        <fullName evidence="2">PTS sugar transporter subunit IIA</fullName>
    </submittedName>
</protein>
<keyword evidence="3" id="KW-1185">Reference proteome</keyword>
<evidence type="ECO:0000313" key="2">
    <source>
        <dbReference type="EMBL" id="QTL97646.1"/>
    </source>
</evidence>
<dbReference type="InterPro" id="IPR051541">
    <property type="entry name" value="PTS_SugarTrans_NitroReg"/>
</dbReference>
<organism evidence="2 3">
    <name type="scientific">Iocasia fonsfrigidae</name>
    <dbReference type="NCBI Taxonomy" id="2682810"/>
    <lineage>
        <taxon>Bacteria</taxon>
        <taxon>Bacillati</taxon>
        <taxon>Bacillota</taxon>
        <taxon>Clostridia</taxon>
        <taxon>Halanaerobiales</taxon>
        <taxon>Halanaerobiaceae</taxon>
        <taxon>Iocasia</taxon>
    </lineage>
</organism>
<dbReference type="PANTHER" id="PTHR47738">
    <property type="entry name" value="PTS SYSTEM FRUCTOSE-LIKE EIIA COMPONENT-RELATED"/>
    <property type="match status" value="1"/>
</dbReference>
<reference evidence="2" key="1">
    <citation type="submission" date="2019-12" db="EMBL/GenBank/DDBJ databases">
        <authorList>
            <person name="zhang j."/>
            <person name="sun C.M."/>
        </authorList>
    </citation>
    <scope>NUCLEOTIDE SEQUENCE</scope>
    <source>
        <strain evidence="2">NS-1</strain>
    </source>
</reference>
<dbReference type="RefSeq" id="WP_230869269.1">
    <property type="nucleotide sequence ID" value="NZ_CP046640.1"/>
</dbReference>
<sequence>MDKIHLNSDLVEINLDLNNKEEVISRLSDHMLKKGFVKTGYKEAVLKREEEFPTGLHGAFIDFAIPHTESKYVNEAAIAVGLLKNKVRFSTMEDYEEEVEVSLVLLLAILNPSKQIRFLQKLIEMMQNEKVVKDLLQVDDSNNLVELLKKNLGI</sequence>
<dbReference type="EMBL" id="CP046640">
    <property type="protein sequence ID" value="QTL97646.1"/>
    <property type="molecule type" value="Genomic_DNA"/>
</dbReference>
<dbReference type="PROSITE" id="PS51094">
    <property type="entry name" value="PTS_EIIA_TYPE_2"/>
    <property type="match status" value="1"/>
</dbReference>
<dbReference type="InterPro" id="IPR016152">
    <property type="entry name" value="PTrfase/Anion_transptr"/>
</dbReference>
<keyword evidence="2" id="KW-0762">Sugar transport</keyword>
<dbReference type="InterPro" id="IPR002178">
    <property type="entry name" value="PTS_EIIA_type-2_dom"/>
</dbReference>
<dbReference type="CDD" id="cd00211">
    <property type="entry name" value="PTS_IIA_fru"/>
    <property type="match status" value="1"/>
</dbReference>
<evidence type="ECO:0000313" key="3">
    <source>
        <dbReference type="Proteomes" id="UP000665020"/>
    </source>
</evidence>
<dbReference type="PANTHER" id="PTHR47738:SF3">
    <property type="entry name" value="PHOSPHOTRANSFERASE SYSTEM MANNITOL_FRUCTOSE-SPECIFIC IIA DOMAIN CONTAINING PROTEIN"/>
    <property type="match status" value="1"/>
</dbReference>
<accession>A0A8A7K7E6</accession>
<name>A0A8A7K7E6_9FIRM</name>